<evidence type="ECO:0000256" key="1">
    <source>
        <dbReference type="SAM" id="MobiDB-lite"/>
    </source>
</evidence>
<organism evidence="3 4">
    <name type="scientific">Bythopirellula polymerisocia</name>
    <dbReference type="NCBI Taxonomy" id="2528003"/>
    <lineage>
        <taxon>Bacteria</taxon>
        <taxon>Pseudomonadati</taxon>
        <taxon>Planctomycetota</taxon>
        <taxon>Planctomycetia</taxon>
        <taxon>Pirellulales</taxon>
        <taxon>Lacipirellulaceae</taxon>
        <taxon>Bythopirellula</taxon>
    </lineage>
</organism>
<feature type="region of interest" description="Disordered" evidence="1">
    <location>
        <begin position="205"/>
        <end position="236"/>
    </location>
</feature>
<protein>
    <recommendedName>
        <fullName evidence="5">Tetratricopeptide repeat protein</fullName>
    </recommendedName>
</protein>
<evidence type="ECO:0008006" key="5">
    <source>
        <dbReference type="Google" id="ProtNLM"/>
    </source>
</evidence>
<accession>A0A5C6CF42</accession>
<proteinExistence type="predicted"/>
<keyword evidence="2" id="KW-0472">Membrane</keyword>
<name>A0A5C6CF42_9BACT</name>
<comment type="caution">
    <text evidence="3">The sequence shown here is derived from an EMBL/GenBank/DDBJ whole genome shotgun (WGS) entry which is preliminary data.</text>
</comment>
<gene>
    <name evidence="3" type="ORF">Pla144_43930</name>
</gene>
<dbReference type="RefSeq" id="WP_146452647.1">
    <property type="nucleotide sequence ID" value="NZ_SJPS01000008.1"/>
</dbReference>
<dbReference type="OrthoDB" id="266806at2"/>
<dbReference type="AlphaFoldDB" id="A0A5C6CF42"/>
<keyword evidence="2" id="KW-0812">Transmembrane</keyword>
<dbReference type="InterPro" id="IPR011990">
    <property type="entry name" value="TPR-like_helical_dom_sf"/>
</dbReference>
<feature type="transmembrane region" description="Helical" evidence="2">
    <location>
        <begin position="26"/>
        <end position="45"/>
    </location>
</feature>
<keyword evidence="4" id="KW-1185">Reference proteome</keyword>
<dbReference type="SUPFAM" id="SSF48452">
    <property type="entry name" value="TPR-like"/>
    <property type="match status" value="1"/>
</dbReference>
<evidence type="ECO:0000313" key="3">
    <source>
        <dbReference type="EMBL" id="TWU21926.1"/>
    </source>
</evidence>
<feature type="transmembrane region" description="Helical" evidence="2">
    <location>
        <begin position="57"/>
        <end position="74"/>
    </location>
</feature>
<sequence length="236" mass="26844">MVPTRKLARIACFYPGLPQLWNRGSWVGLVVAVGFTALANTLLLATCVYDEWIPPQHILGGTIALAVVWLFSLWRSRVDLRRSGNQEIASQMPHDESATSVAVALGRQVREQLFIDAQRVYLAGDWVATEQLLLKLLKEDARDVQGRLMLATLWRRQGRYSEALRQLDKLARLEAADEWQYEIAAERQEINERQELAATTVSFEQEANNEHTNEISAEEPSDQQEMNNETNRRLAA</sequence>
<evidence type="ECO:0000313" key="4">
    <source>
        <dbReference type="Proteomes" id="UP000318437"/>
    </source>
</evidence>
<dbReference type="Proteomes" id="UP000318437">
    <property type="component" value="Unassembled WGS sequence"/>
</dbReference>
<dbReference type="Gene3D" id="1.25.40.10">
    <property type="entry name" value="Tetratricopeptide repeat domain"/>
    <property type="match status" value="1"/>
</dbReference>
<dbReference type="EMBL" id="SJPS01000008">
    <property type="protein sequence ID" value="TWU21926.1"/>
    <property type="molecule type" value="Genomic_DNA"/>
</dbReference>
<keyword evidence="2" id="KW-1133">Transmembrane helix</keyword>
<evidence type="ECO:0000256" key="2">
    <source>
        <dbReference type="SAM" id="Phobius"/>
    </source>
</evidence>
<reference evidence="3 4" key="1">
    <citation type="submission" date="2019-02" db="EMBL/GenBank/DDBJ databases">
        <title>Deep-cultivation of Planctomycetes and their phenomic and genomic characterization uncovers novel biology.</title>
        <authorList>
            <person name="Wiegand S."/>
            <person name="Jogler M."/>
            <person name="Boedeker C."/>
            <person name="Pinto D."/>
            <person name="Vollmers J."/>
            <person name="Rivas-Marin E."/>
            <person name="Kohn T."/>
            <person name="Peeters S.H."/>
            <person name="Heuer A."/>
            <person name="Rast P."/>
            <person name="Oberbeckmann S."/>
            <person name="Bunk B."/>
            <person name="Jeske O."/>
            <person name="Meyerdierks A."/>
            <person name="Storesund J.E."/>
            <person name="Kallscheuer N."/>
            <person name="Luecker S."/>
            <person name="Lage O.M."/>
            <person name="Pohl T."/>
            <person name="Merkel B.J."/>
            <person name="Hornburger P."/>
            <person name="Mueller R.-W."/>
            <person name="Bruemmer F."/>
            <person name="Labrenz M."/>
            <person name="Spormann A.M."/>
            <person name="Op Den Camp H."/>
            <person name="Overmann J."/>
            <person name="Amann R."/>
            <person name="Jetten M.S.M."/>
            <person name="Mascher T."/>
            <person name="Medema M.H."/>
            <person name="Devos D.P."/>
            <person name="Kaster A.-K."/>
            <person name="Ovreas L."/>
            <person name="Rohde M."/>
            <person name="Galperin M.Y."/>
            <person name="Jogler C."/>
        </authorList>
    </citation>
    <scope>NUCLEOTIDE SEQUENCE [LARGE SCALE GENOMIC DNA]</scope>
    <source>
        <strain evidence="3 4">Pla144</strain>
    </source>
</reference>